<organism evidence="16 17">
    <name type="scientific">Lampropedia cohaerens</name>
    <dbReference type="NCBI Taxonomy" id="1610491"/>
    <lineage>
        <taxon>Bacteria</taxon>
        <taxon>Pseudomonadati</taxon>
        <taxon>Pseudomonadota</taxon>
        <taxon>Betaproteobacteria</taxon>
        <taxon>Burkholderiales</taxon>
        <taxon>Comamonadaceae</taxon>
        <taxon>Lampropedia</taxon>
    </lineage>
</organism>
<feature type="topological domain" description="Cytoplasmic" evidence="14">
    <location>
        <begin position="167"/>
        <end position="173"/>
    </location>
</feature>
<dbReference type="Proteomes" id="UP000050580">
    <property type="component" value="Unassembled WGS sequence"/>
</dbReference>
<dbReference type="RefSeq" id="WP_046742681.1">
    <property type="nucleotide sequence ID" value="NZ_LBNQ01000040.1"/>
</dbReference>
<dbReference type="GO" id="GO:0015035">
    <property type="term" value="F:protein-disulfide reductase activity"/>
    <property type="evidence" value="ECO:0007669"/>
    <property type="project" value="UniProtKB-UniRule"/>
</dbReference>
<keyword evidence="4 14" id="KW-1003">Cell membrane</keyword>
<evidence type="ECO:0000256" key="1">
    <source>
        <dbReference type="ARBA" id="ARBA00004429"/>
    </source>
</evidence>
<dbReference type="PANTHER" id="PTHR36570">
    <property type="entry name" value="DISULFIDE BOND FORMATION PROTEIN B"/>
    <property type="match status" value="1"/>
</dbReference>
<dbReference type="GO" id="GO:0005886">
    <property type="term" value="C:plasma membrane"/>
    <property type="evidence" value="ECO:0007669"/>
    <property type="project" value="UniProtKB-SubCell"/>
</dbReference>
<feature type="transmembrane region" description="Helical" evidence="15">
    <location>
        <begin position="46"/>
        <end position="64"/>
    </location>
</feature>
<dbReference type="SUPFAM" id="SSF158442">
    <property type="entry name" value="DsbB-like"/>
    <property type="match status" value="1"/>
</dbReference>
<dbReference type="AlphaFoldDB" id="A0A0U1PX32"/>
<keyword evidence="10 14" id="KW-0472">Membrane</keyword>
<dbReference type="EMBL" id="LBNQ01000040">
    <property type="protein sequence ID" value="KKW67016.1"/>
    <property type="molecule type" value="Genomic_DNA"/>
</dbReference>
<comment type="caution">
    <text evidence="14">Lacks conserved residue(s) required for the propagation of feature annotation.</text>
</comment>
<dbReference type="InterPro" id="IPR050183">
    <property type="entry name" value="DsbB"/>
</dbReference>
<dbReference type="Pfam" id="PF02600">
    <property type="entry name" value="DsbB"/>
    <property type="match status" value="1"/>
</dbReference>
<evidence type="ECO:0000256" key="13">
    <source>
        <dbReference type="ARBA" id="ARBA00023284"/>
    </source>
</evidence>
<feature type="transmembrane region" description="Helical" evidence="15">
    <location>
        <begin position="71"/>
        <end position="90"/>
    </location>
</feature>
<evidence type="ECO:0000256" key="11">
    <source>
        <dbReference type="ARBA" id="ARBA00023157"/>
    </source>
</evidence>
<keyword evidence="13 14" id="KW-0676">Redox-active center</keyword>
<dbReference type="GO" id="GO:0009055">
    <property type="term" value="F:electron transfer activity"/>
    <property type="evidence" value="ECO:0007669"/>
    <property type="project" value="UniProtKB-UniRule"/>
</dbReference>
<dbReference type="InterPro" id="IPR003752">
    <property type="entry name" value="DiS_bond_form_DsbB/BdbC"/>
</dbReference>
<gene>
    <name evidence="14" type="primary">dsbB</name>
    <name evidence="16" type="ORF">AAV94_13280</name>
</gene>
<dbReference type="InterPro" id="IPR022920">
    <property type="entry name" value="Disulphide_bond_form_DsbB"/>
</dbReference>
<feature type="disulfide bond" description="Redox-active" evidence="14">
    <location>
        <begin position="42"/>
        <end position="45"/>
    </location>
</feature>
<feature type="topological domain" description="Cytoplasmic" evidence="14">
    <location>
        <begin position="1"/>
        <end position="15"/>
    </location>
</feature>
<dbReference type="InterPro" id="IPR023380">
    <property type="entry name" value="DsbB-like_sf"/>
</dbReference>
<keyword evidence="9 14" id="KW-0560">Oxidoreductase</keyword>
<evidence type="ECO:0000256" key="9">
    <source>
        <dbReference type="ARBA" id="ARBA00023002"/>
    </source>
</evidence>
<evidence type="ECO:0000313" key="17">
    <source>
        <dbReference type="Proteomes" id="UP000050580"/>
    </source>
</evidence>
<evidence type="ECO:0000256" key="7">
    <source>
        <dbReference type="ARBA" id="ARBA00022982"/>
    </source>
</evidence>
<keyword evidence="12 14" id="KW-0143">Chaperone</keyword>
<name>A0A0U1PX32_9BURK</name>
<dbReference type="OrthoDB" id="3711263at2"/>
<dbReference type="Gene3D" id="1.20.1550.10">
    <property type="entry name" value="DsbB-like"/>
    <property type="match status" value="1"/>
</dbReference>
<evidence type="ECO:0000313" key="16">
    <source>
        <dbReference type="EMBL" id="KKW67016.1"/>
    </source>
</evidence>
<keyword evidence="3 14" id="KW-0813">Transport</keyword>
<evidence type="ECO:0000256" key="2">
    <source>
        <dbReference type="ARBA" id="ARBA00008823"/>
    </source>
</evidence>
<accession>A0A0U1PX32</accession>
<evidence type="ECO:0000256" key="8">
    <source>
        <dbReference type="ARBA" id="ARBA00022989"/>
    </source>
</evidence>
<feature type="topological domain" description="Periplasmic" evidence="14">
    <location>
        <begin position="33"/>
        <end position="50"/>
    </location>
</feature>
<feature type="transmembrane region" description="Helical" evidence="15">
    <location>
        <begin position="145"/>
        <end position="165"/>
    </location>
</feature>
<dbReference type="STRING" id="1610491.AAV94_13280"/>
<dbReference type="HAMAP" id="MF_00286">
    <property type="entry name" value="DsbB"/>
    <property type="match status" value="1"/>
</dbReference>
<evidence type="ECO:0000256" key="10">
    <source>
        <dbReference type="ARBA" id="ARBA00023136"/>
    </source>
</evidence>
<reference evidence="16 17" key="1">
    <citation type="submission" date="2015-05" db="EMBL/GenBank/DDBJ databases">
        <title>Draft genome sequence of Lampropedia sp. CT6, isolated from the microbial mat of a hot water spring, located at Manikaran, India.</title>
        <authorList>
            <person name="Tripathi C."/>
            <person name="Rani P."/>
            <person name="Mahato N.K."/>
            <person name="Lal R."/>
        </authorList>
    </citation>
    <scope>NUCLEOTIDE SEQUENCE [LARGE SCALE GENOMIC DNA]</scope>
    <source>
        <strain evidence="16 17">CT6</strain>
    </source>
</reference>
<protein>
    <recommendedName>
        <fullName evidence="14">Disulfide bond formation protein B</fullName>
    </recommendedName>
    <alternativeName>
        <fullName evidence="14">Disulfide oxidoreductase</fullName>
    </alternativeName>
</protein>
<keyword evidence="11 14" id="KW-1015">Disulfide bond</keyword>
<keyword evidence="8 14" id="KW-1133">Transmembrane helix</keyword>
<keyword evidence="17" id="KW-1185">Reference proteome</keyword>
<dbReference type="GO" id="GO:0006457">
    <property type="term" value="P:protein folding"/>
    <property type="evidence" value="ECO:0007669"/>
    <property type="project" value="InterPro"/>
</dbReference>
<evidence type="ECO:0000256" key="6">
    <source>
        <dbReference type="ARBA" id="ARBA00022692"/>
    </source>
</evidence>
<keyword evidence="5" id="KW-0997">Cell inner membrane</keyword>
<dbReference type="PANTHER" id="PTHR36570:SF3">
    <property type="entry name" value="DISULFIDE BOND FORMATION PROTEIN B"/>
    <property type="match status" value="1"/>
</dbReference>
<comment type="caution">
    <text evidence="16">The sequence shown here is derived from an EMBL/GenBank/DDBJ whole genome shotgun (WGS) entry which is preliminary data.</text>
</comment>
<comment type="similarity">
    <text evidence="2 14">Belongs to the DsbB family.</text>
</comment>
<proteinExistence type="inferred from homology"/>
<evidence type="ECO:0000256" key="14">
    <source>
        <dbReference type="HAMAP-Rule" id="MF_00286"/>
    </source>
</evidence>
<evidence type="ECO:0000256" key="3">
    <source>
        <dbReference type="ARBA" id="ARBA00022448"/>
    </source>
</evidence>
<keyword evidence="7 14" id="KW-0249">Electron transport</keyword>
<comment type="subcellular location">
    <subcellularLocation>
        <location evidence="1">Cell inner membrane</location>
        <topology evidence="1">Multi-pass membrane protein</topology>
    </subcellularLocation>
    <subcellularLocation>
        <location evidence="14">Cell membrane</location>
        <topology evidence="14">Multi-pass membrane protein</topology>
    </subcellularLocation>
</comment>
<keyword evidence="6 14" id="KW-0812">Transmembrane</keyword>
<comment type="function">
    <text evidence="14">Required for disulfide bond formation in some periplasmic proteins. Acts by oxidizing the DsbA protein.</text>
</comment>
<evidence type="ECO:0000256" key="5">
    <source>
        <dbReference type="ARBA" id="ARBA00022519"/>
    </source>
</evidence>
<dbReference type="PATRIC" id="fig|1610491.3.peg.2821"/>
<sequence>MSALCNFFFGSTRRLLAIIAVAAACLLAFAIYLQHAVGLVPCPMCIVQRYALTAVILTAGIGALWGHRLWLGLWGALALVSAGFGAFVAARQSWMQWYPPEILTCGRDFYGIMERRIPLRDKIPALFQGTGDCVTVDWTLLGLSIANWSFIAFAAFTVALLAVAVRRGLRRGA</sequence>
<evidence type="ECO:0000256" key="4">
    <source>
        <dbReference type="ARBA" id="ARBA00022475"/>
    </source>
</evidence>
<evidence type="ECO:0000256" key="15">
    <source>
        <dbReference type="SAM" id="Phobius"/>
    </source>
</evidence>
<evidence type="ECO:0000256" key="12">
    <source>
        <dbReference type="ARBA" id="ARBA00023186"/>
    </source>
</evidence>